<dbReference type="EMBL" id="HE796976">
    <property type="protein sequence ID" value="CCM00280.1"/>
    <property type="molecule type" value="Genomic_DNA"/>
</dbReference>
<feature type="coiled-coil region" evidence="1">
    <location>
        <begin position="315"/>
        <end position="398"/>
    </location>
</feature>
<evidence type="ECO:0000313" key="3">
    <source>
        <dbReference type="Proteomes" id="UP000006352"/>
    </source>
</evidence>
<dbReference type="GeneID" id="24095191"/>
<gene>
    <name evidence="2" type="ORF">FIBRA_02310</name>
</gene>
<proteinExistence type="predicted"/>
<name>J4GMS7_9APHY</name>
<reference evidence="2 3" key="1">
    <citation type="journal article" date="2012" name="Appl. Environ. Microbiol.">
        <title>Short-read sequencing for genomic analysis of the brown rot fungus Fibroporia radiculosa.</title>
        <authorList>
            <person name="Tang J.D."/>
            <person name="Perkins A.D."/>
            <person name="Sonstegard T.S."/>
            <person name="Schroeder S.G."/>
            <person name="Burgess S.C."/>
            <person name="Diehl S.V."/>
        </authorList>
    </citation>
    <scope>NUCLEOTIDE SEQUENCE [LARGE SCALE GENOMIC DNA]</scope>
    <source>
        <strain evidence="2 3">TFFH 294</strain>
    </source>
</reference>
<accession>J4GMS7</accession>
<evidence type="ECO:0000313" key="2">
    <source>
        <dbReference type="EMBL" id="CCM00280.1"/>
    </source>
</evidence>
<dbReference type="HOGENOM" id="CLU_484876_0_0_1"/>
<dbReference type="Proteomes" id="UP000006352">
    <property type="component" value="Unassembled WGS sequence"/>
</dbReference>
<dbReference type="AlphaFoldDB" id="J4GMS7"/>
<feature type="coiled-coil region" evidence="1">
    <location>
        <begin position="194"/>
        <end position="249"/>
    </location>
</feature>
<dbReference type="RefSeq" id="XP_012179563.1">
    <property type="nucleotide sequence ID" value="XM_012324173.1"/>
</dbReference>
<evidence type="ECO:0000256" key="1">
    <source>
        <dbReference type="SAM" id="Coils"/>
    </source>
</evidence>
<dbReference type="InParanoid" id="J4GMS7"/>
<keyword evidence="1" id="KW-0175">Coiled coil</keyword>
<sequence>MHPTELTVQMTSTVLQGILALQSAEIARLHSQLESRRNFLRWIVDMAADAFRWKIWRKYTKNWKPKEKSSWEIQGHAVAEQLRDCEARLDKLRAEYNGVRHSLATLMDKNTMLSVELQTAMEYQSEWEEEKAAINSQLSSEKAEKEKLRNEVSLLLIEKGGLEAQIHSTVKCQKQFQEENATLRATLSTEKERQEDILAQKAALEVRLQESEARANTFLEQIAHEQDQNRRLMHRADDLEDRVQELEISDATVQSLLTLQSTEITRLRRKIANNEFQLDKLIGGGPLQDSDCSDVRVLREQLCDLVDKIKPIPALQSVSEELEVTNKLNAELQMNFDKLNSDFDTLLAEKNEISGMLLSEKESKAALEEDLAQSRADHEALLKRIHEQERELENTHKDYQACISITNIRAEWAVAENDVKEQISLLLNELDDQNVMTNDLRQHLCEMTTESNVERFLLHEQLELYRKAQTQKTKVHVEELDVVRAELAACRAELEAAKAKLYSTPRVLDDVVPGDGPPQAATSRNSAPLMTSLTLPENLDKIKAMFRSVTGVFNLESFAELL</sequence>
<feature type="coiled-coil region" evidence="1">
    <location>
        <begin position="82"/>
        <end position="165"/>
    </location>
</feature>
<organism evidence="2 3">
    <name type="scientific">Fibroporia radiculosa</name>
    <dbReference type="NCBI Taxonomy" id="599839"/>
    <lineage>
        <taxon>Eukaryota</taxon>
        <taxon>Fungi</taxon>
        <taxon>Dikarya</taxon>
        <taxon>Basidiomycota</taxon>
        <taxon>Agaricomycotina</taxon>
        <taxon>Agaricomycetes</taxon>
        <taxon>Polyporales</taxon>
        <taxon>Fibroporiaceae</taxon>
        <taxon>Fibroporia</taxon>
    </lineage>
</organism>
<protein>
    <submittedName>
        <fullName evidence="2">Uncharacterized protein</fullName>
    </submittedName>
</protein>
<keyword evidence="3" id="KW-1185">Reference proteome</keyword>